<sequence length="13" mass="1706">MRPRILLFLNYNR</sequence>
<dbReference type="EMBL" id="GBXM01034996">
    <property type="protein sequence ID" value="JAH73581.1"/>
    <property type="molecule type" value="Transcribed_RNA"/>
</dbReference>
<protein>
    <submittedName>
        <fullName evidence="1">Uncharacterized protein</fullName>
    </submittedName>
</protein>
<proteinExistence type="predicted"/>
<evidence type="ECO:0000313" key="1">
    <source>
        <dbReference type="EMBL" id="JAH73581.1"/>
    </source>
</evidence>
<reference evidence="1" key="2">
    <citation type="journal article" date="2015" name="Fish Shellfish Immunol.">
        <title>Early steps in the European eel (Anguilla anguilla)-Vibrio vulnificus interaction in the gills: Role of the RtxA13 toxin.</title>
        <authorList>
            <person name="Callol A."/>
            <person name="Pajuelo D."/>
            <person name="Ebbesson L."/>
            <person name="Teles M."/>
            <person name="MacKenzie S."/>
            <person name="Amaro C."/>
        </authorList>
    </citation>
    <scope>NUCLEOTIDE SEQUENCE</scope>
</reference>
<accession>A0A0E9V6G3</accession>
<organism evidence="1">
    <name type="scientific">Anguilla anguilla</name>
    <name type="common">European freshwater eel</name>
    <name type="synonym">Muraena anguilla</name>
    <dbReference type="NCBI Taxonomy" id="7936"/>
    <lineage>
        <taxon>Eukaryota</taxon>
        <taxon>Metazoa</taxon>
        <taxon>Chordata</taxon>
        <taxon>Craniata</taxon>
        <taxon>Vertebrata</taxon>
        <taxon>Euteleostomi</taxon>
        <taxon>Actinopterygii</taxon>
        <taxon>Neopterygii</taxon>
        <taxon>Teleostei</taxon>
        <taxon>Anguilliformes</taxon>
        <taxon>Anguillidae</taxon>
        <taxon>Anguilla</taxon>
    </lineage>
</organism>
<reference evidence="1" key="1">
    <citation type="submission" date="2014-11" db="EMBL/GenBank/DDBJ databases">
        <authorList>
            <person name="Amaro Gonzalez C."/>
        </authorList>
    </citation>
    <scope>NUCLEOTIDE SEQUENCE</scope>
</reference>
<name>A0A0E9V6G3_ANGAN</name>